<comment type="caution">
    <text evidence="15">The sequence shown here is derived from an EMBL/GenBank/DDBJ whole genome shotgun (WGS) entry which is preliminary data.</text>
</comment>
<evidence type="ECO:0000313" key="17">
    <source>
        <dbReference type="Proteomes" id="UP000747110"/>
    </source>
</evidence>
<dbReference type="InterPro" id="IPR038071">
    <property type="entry name" value="UROD/MetE-like_sf"/>
</dbReference>
<dbReference type="EMBL" id="BNCQ01000002">
    <property type="protein sequence ID" value="GIL95443.1"/>
    <property type="molecule type" value="Genomic_DNA"/>
</dbReference>
<dbReference type="Proteomes" id="UP000722791">
    <property type="component" value="Unassembled WGS sequence"/>
</dbReference>
<dbReference type="GO" id="GO:0004853">
    <property type="term" value="F:uroporphyrinogen decarboxylase activity"/>
    <property type="evidence" value="ECO:0007669"/>
    <property type="project" value="UniProtKB-EC"/>
</dbReference>
<comment type="subunit">
    <text evidence="5">Homodimer.</text>
</comment>
<dbReference type="AlphaFoldDB" id="A0A8J4CFC0"/>
<evidence type="ECO:0000256" key="10">
    <source>
        <dbReference type="ARBA" id="ARBA00048033"/>
    </source>
</evidence>
<keyword evidence="7 11" id="KW-0210">Decarboxylase</keyword>
<evidence type="ECO:0000256" key="4">
    <source>
        <dbReference type="ARBA" id="ARBA00009935"/>
    </source>
</evidence>
<sequence>MSGTTMLINDGLGRSAVLRHRAFKPIAVGMSRAPAVIVKAQPSSGGVQDPLMVRAARGEKVERAPCWMMRQAGRYQKSYRELARKHPSFRERSETTELIVEISLQPWNSFKPDGVILFSDILTPLPGIGVNFDIDDNKGPIIDSPIRSLDQVKQLHDMDFSKVDFVGRALTQLRTEVNNQAAVLGFVGSPWTLATYLIEGGSTTLYKTIKTMCFSAPELLDALLTKLADAMAAYIKYQIRAGAQCVQIFDSWGGQLPPREWDKWSGPYLKRIIASVKAEYPTVPLTLYANGSGGLLERLSATGADVVGVDWTTDMADARRRIDSNVSVQGNVDPAILFASQDAIEDAVRDCLRKAGGHRHILNLGHGVLVGTPEEGVAHMFDLSKSLTYADVAQN</sequence>
<comment type="similarity">
    <text evidence="4 12">Belongs to the uroporphyrinogen decarboxylase family.</text>
</comment>
<dbReference type="HAMAP" id="MF_00218">
    <property type="entry name" value="URO_D"/>
    <property type="match status" value="1"/>
</dbReference>
<evidence type="ECO:0000256" key="11">
    <source>
        <dbReference type="RuleBase" id="RU000554"/>
    </source>
</evidence>
<feature type="domain" description="Uroporphyrinogen decarboxylase (URO-D)" evidence="14">
    <location>
        <begin position="184"/>
        <end position="200"/>
    </location>
</feature>
<dbReference type="UniPathway" id="UPA00251">
    <property type="reaction ID" value="UER00321"/>
</dbReference>
<accession>A0A8J4CFC0</accession>
<evidence type="ECO:0000256" key="1">
    <source>
        <dbReference type="ARBA" id="ARBA00002448"/>
    </source>
</evidence>
<proteinExistence type="inferred from homology"/>
<evidence type="ECO:0000256" key="5">
    <source>
        <dbReference type="ARBA" id="ARBA00011738"/>
    </source>
</evidence>
<dbReference type="FunFam" id="3.20.20.210:FF:000006">
    <property type="entry name" value="Uroporphyrinogen decarboxylase"/>
    <property type="match status" value="1"/>
</dbReference>
<dbReference type="GO" id="GO:0009507">
    <property type="term" value="C:chloroplast"/>
    <property type="evidence" value="ECO:0007669"/>
    <property type="project" value="UniProtKB-SubCell"/>
</dbReference>
<organism evidence="15 17">
    <name type="scientific">Volvox reticuliferus</name>
    <dbReference type="NCBI Taxonomy" id="1737510"/>
    <lineage>
        <taxon>Eukaryota</taxon>
        <taxon>Viridiplantae</taxon>
        <taxon>Chlorophyta</taxon>
        <taxon>core chlorophytes</taxon>
        <taxon>Chlorophyceae</taxon>
        <taxon>CS clade</taxon>
        <taxon>Chlamydomonadales</taxon>
        <taxon>Volvocaceae</taxon>
        <taxon>Volvox</taxon>
    </lineage>
</organism>
<dbReference type="Pfam" id="PF01208">
    <property type="entry name" value="URO-D"/>
    <property type="match status" value="1"/>
</dbReference>
<evidence type="ECO:0000256" key="12">
    <source>
        <dbReference type="RuleBase" id="RU004169"/>
    </source>
</evidence>
<dbReference type="CDD" id="cd00717">
    <property type="entry name" value="URO-D"/>
    <property type="match status" value="1"/>
</dbReference>
<dbReference type="PROSITE" id="PS00906">
    <property type="entry name" value="UROD_1"/>
    <property type="match status" value="1"/>
</dbReference>
<reference evidence="15" key="1">
    <citation type="journal article" date="2021" name="Proc. Natl. Acad. Sci. U.S.A.">
        <title>Three genomes in the algal genus Volvox reveal the fate of a haploid sex-determining region after a transition to homothallism.</title>
        <authorList>
            <person name="Yamamoto K."/>
            <person name="Hamaji T."/>
            <person name="Kawai-Toyooka H."/>
            <person name="Matsuzaki R."/>
            <person name="Takahashi F."/>
            <person name="Nishimura Y."/>
            <person name="Kawachi M."/>
            <person name="Noguchi H."/>
            <person name="Minakuchi Y."/>
            <person name="Umen J.G."/>
            <person name="Toyoda A."/>
            <person name="Nozaki H."/>
        </authorList>
    </citation>
    <scope>NUCLEOTIDE SEQUENCE</scope>
    <source>
        <strain evidence="16">NIES-3785</strain>
        <strain evidence="15">NIES-3786</strain>
    </source>
</reference>
<dbReference type="PANTHER" id="PTHR21091">
    <property type="entry name" value="METHYLTETRAHYDROFOLATE:HOMOCYSTEINE METHYLTRANSFERASE RELATED"/>
    <property type="match status" value="1"/>
</dbReference>
<evidence type="ECO:0000313" key="16">
    <source>
        <dbReference type="EMBL" id="GIL95443.1"/>
    </source>
</evidence>
<keyword evidence="8 11" id="KW-0456">Lyase</keyword>
<dbReference type="Gene3D" id="3.20.20.210">
    <property type="match status" value="1"/>
</dbReference>
<dbReference type="InterPro" id="IPR006361">
    <property type="entry name" value="Uroporphyrinogen_deCO2ase_HemE"/>
</dbReference>
<dbReference type="NCBIfam" id="TIGR01464">
    <property type="entry name" value="hemE"/>
    <property type="match status" value="1"/>
</dbReference>
<name>A0A8J4CFC0_9CHLO</name>
<evidence type="ECO:0000256" key="8">
    <source>
        <dbReference type="ARBA" id="ARBA00023239"/>
    </source>
</evidence>
<dbReference type="EC" id="4.1.1.37" evidence="6 11"/>
<keyword evidence="17" id="KW-1185">Reference proteome</keyword>
<comment type="function">
    <text evidence="1">Catalyzes the decarboxylation of four acetate groups of uroporphyrinogen-III to yield coproporphyrinogen-III.</text>
</comment>
<dbReference type="EMBL" id="BNCP01000022">
    <property type="protein sequence ID" value="GIL81884.1"/>
    <property type="molecule type" value="Genomic_DNA"/>
</dbReference>
<evidence type="ECO:0000256" key="3">
    <source>
        <dbReference type="ARBA" id="ARBA00004804"/>
    </source>
</evidence>
<dbReference type="PROSITE" id="PS00907">
    <property type="entry name" value="UROD_2"/>
    <property type="match status" value="1"/>
</dbReference>
<protein>
    <recommendedName>
        <fullName evidence="6 11">Uroporphyrinogen decarboxylase</fullName>
        <ecNumber evidence="6 11">4.1.1.37</ecNumber>
    </recommendedName>
</protein>
<evidence type="ECO:0000256" key="2">
    <source>
        <dbReference type="ARBA" id="ARBA00004229"/>
    </source>
</evidence>
<keyword evidence="9 11" id="KW-0627">Porphyrin biosynthesis</keyword>
<comment type="catalytic activity">
    <reaction evidence="10 11">
        <text>uroporphyrinogen III + 4 H(+) = coproporphyrinogen III + 4 CO2</text>
        <dbReference type="Rhea" id="RHEA:19865"/>
        <dbReference type="ChEBI" id="CHEBI:15378"/>
        <dbReference type="ChEBI" id="CHEBI:16526"/>
        <dbReference type="ChEBI" id="CHEBI:57308"/>
        <dbReference type="ChEBI" id="CHEBI:57309"/>
        <dbReference type="EC" id="4.1.1.37"/>
    </reaction>
</comment>
<dbReference type="SUPFAM" id="SSF51726">
    <property type="entry name" value="UROD/MetE-like"/>
    <property type="match status" value="1"/>
</dbReference>
<evidence type="ECO:0000259" key="13">
    <source>
        <dbReference type="PROSITE" id="PS00906"/>
    </source>
</evidence>
<feature type="domain" description="Uroporphyrinogen decarboxylase (URO-D)" evidence="13">
    <location>
        <begin position="65"/>
        <end position="74"/>
    </location>
</feature>
<dbReference type="OrthoDB" id="1936100at2759"/>
<dbReference type="GO" id="GO:0006782">
    <property type="term" value="P:protoporphyrinogen IX biosynthetic process"/>
    <property type="evidence" value="ECO:0007669"/>
    <property type="project" value="UniProtKB-UniPathway"/>
</dbReference>
<dbReference type="InterPro" id="IPR000257">
    <property type="entry name" value="Uroporphyrinogen_deCOase"/>
</dbReference>
<dbReference type="Proteomes" id="UP000747110">
    <property type="component" value="Unassembled WGS sequence"/>
</dbReference>
<comment type="subcellular location">
    <subcellularLocation>
        <location evidence="2">Plastid</location>
        <location evidence="2">Chloroplast</location>
    </subcellularLocation>
</comment>
<dbReference type="PANTHER" id="PTHR21091:SF167">
    <property type="entry name" value="UROPORPHYRINOGEN DECARBOXYLASE 1, CHLOROPLASTIC"/>
    <property type="match status" value="1"/>
</dbReference>
<evidence type="ECO:0000256" key="6">
    <source>
        <dbReference type="ARBA" id="ARBA00012288"/>
    </source>
</evidence>
<evidence type="ECO:0000313" key="15">
    <source>
        <dbReference type="EMBL" id="GIL81884.1"/>
    </source>
</evidence>
<comment type="pathway">
    <text evidence="3 11">Porphyrin-containing compound metabolism; protoporphyrin-IX biosynthesis; coproporphyrinogen-III from 5-aminolevulinate: step 4/4.</text>
</comment>
<evidence type="ECO:0000256" key="9">
    <source>
        <dbReference type="ARBA" id="ARBA00023244"/>
    </source>
</evidence>
<evidence type="ECO:0000256" key="7">
    <source>
        <dbReference type="ARBA" id="ARBA00022793"/>
    </source>
</evidence>
<gene>
    <name evidence="15" type="ORF">Vretifemale_10848</name>
    <name evidence="16" type="ORF">Vretimale_1454</name>
</gene>
<evidence type="ECO:0000259" key="14">
    <source>
        <dbReference type="PROSITE" id="PS00907"/>
    </source>
</evidence>